<keyword evidence="2" id="KW-1185">Reference proteome</keyword>
<proteinExistence type="predicted"/>
<evidence type="ECO:0000313" key="2">
    <source>
        <dbReference type="Proteomes" id="UP000008840"/>
    </source>
</evidence>
<organism evidence="1 2">
    <name type="scientific">Stenotrophomonas maltophilia (strain K279a)</name>
    <dbReference type="NCBI Taxonomy" id="522373"/>
    <lineage>
        <taxon>Bacteria</taxon>
        <taxon>Pseudomonadati</taxon>
        <taxon>Pseudomonadota</taxon>
        <taxon>Gammaproteobacteria</taxon>
        <taxon>Lysobacterales</taxon>
        <taxon>Lysobacteraceae</taxon>
        <taxon>Stenotrophomonas</taxon>
        <taxon>Stenotrophomonas maltophilia group</taxon>
    </lineage>
</organism>
<dbReference type="Proteomes" id="UP000008840">
    <property type="component" value="Chromosome"/>
</dbReference>
<dbReference type="EMBL" id="AM743169">
    <property type="protein sequence ID" value="CAQ46543.1"/>
    <property type="molecule type" value="Genomic_DNA"/>
</dbReference>
<dbReference type="EnsemblBacteria" id="CAQ46543">
    <property type="protein sequence ID" value="CAQ46543"/>
    <property type="gene ID" value="Smlt3095"/>
</dbReference>
<dbReference type="AlphaFoldDB" id="B2FKE7"/>
<dbReference type="KEGG" id="sml:Smlt3095"/>
<sequence length="77" mass="8733">MFRRRLRPPSFYAGKRANQGWHLPGDVCVPTKVGTYREMCACQPRLAPTGRCVRANQGWHLPGDVCVPTKVGTYREM</sequence>
<protein>
    <submittedName>
        <fullName evidence="1">Uncharacterized protein</fullName>
    </submittedName>
</protein>
<dbReference type="HOGENOM" id="CLU_2636577_0_0_6"/>
<gene>
    <name evidence="1" type="ordered locus">Smlt3095</name>
</gene>
<name>B2FKE7_STRMK</name>
<accession>B2FKE7</accession>
<evidence type="ECO:0000313" key="1">
    <source>
        <dbReference type="EMBL" id="CAQ46543.1"/>
    </source>
</evidence>
<reference evidence="1 2" key="1">
    <citation type="journal article" date="2008" name="Genome Biol.">
        <title>The complete genome, comparative and functional analysis of Stenotrophomonas maltophilia reveals an organism heavily shielded by drug resistance determinants.</title>
        <authorList>
            <person name="Crossman L.C."/>
            <person name="Gould V.C."/>
            <person name="Dow J.M."/>
            <person name="Vernikos G.S."/>
            <person name="Okazaki A."/>
            <person name="Sebaihia M."/>
            <person name="Saunders D."/>
            <person name="Arrowsmith C."/>
            <person name="Carver T."/>
            <person name="Peters N."/>
            <person name="Adlem E."/>
            <person name="Kerhornou A."/>
            <person name="Lord A."/>
            <person name="Murphy L."/>
            <person name="Seeger K."/>
            <person name="Squares R."/>
            <person name="Rutter S."/>
            <person name="Quail M.A."/>
            <person name="Rajandream M.A."/>
            <person name="Harris D."/>
            <person name="Churcher C."/>
            <person name="Bentley S.D."/>
            <person name="Parkhill J."/>
            <person name="Thomson N.R."/>
            <person name="Avison M.B."/>
        </authorList>
    </citation>
    <scope>NUCLEOTIDE SEQUENCE [LARGE SCALE GENOMIC DNA]</scope>
    <source>
        <strain evidence="1 2">K279a</strain>
    </source>
</reference>